<organism evidence="2">
    <name type="scientific">Sesamum radiatum</name>
    <name type="common">Black benniseed</name>
    <dbReference type="NCBI Taxonomy" id="300843"/>
    <lineage>
        <taxon>Eukaryota</taxon>
        <taxon>Viridiplantae</taxon>
        <taxon>Streptophyta</taxon>
        <taxon>Embryophyta</taxon>
        <taxon>Tracheophyta</taxon>
        <taxon>Spermatophyta</taxon>
        <taxon>Magnoliopsida</taxon>
        <taxon>eudicotyledons</taxon>
        <taxon>Gunneridae</taxon>
        <taxon>Pentapetalae</taxon>
        <taxon>asterids</taxon>
        <taxon>lamiids</taxon>
        <taxon>Lamiales</taxon>
        <taxon>Pedaliaceae</taxon>
        <taxon>Sesamum</taxon>
    </lineage>
</organism>
<dbReference type="PANTHER" id="PTHR46890">
    <property type="entry name" value="NON-LTR RETROLELEMENT REVERSE TRANSCRIPTASE-LIKE PROTEIN-RELATED"/>
    <property type="match status" value="1"/>
</dbReference>
<reference evidence="2" key="1">
    <citation type="submission" date="2020-06" db="EMBL/GenBank/DDBJ databases">
        <authorList>
            <person name="Li T."/>
            <person name="Hu X."/>
            <person name="Zhang T."/>
            <person name="Song X."/>
            <person name="Zhang H."/>
            <person name="Dai N."/>
            <person name="Sheng W."/>
            <person name="Hou X."/>
            <person name="Wei L."/>
        </authorList>
    </citation>
    <scope>NUCLEOTIDE SEQUENCE</scope>
    <source>
        <strain evidence="2">G02</strain>
        <tissue evidence="2">Leaf</tissue>
    </source>
</reference>
<dbReference type="AlphaFoldDB" id="A0AAW2THA2"/>
<protein>
    <recommendedName>
        <fullName evidence="1">Reverse transcriptase domain-containing protein</fullName>
    </recommendedName>
</protein>
<proteinExistence type="predicted"/>
<reference evidence="2" key="2">
    <citation type="journal article" date="2024" name="Plant">
        <title>Genomic evolution and insights into agronomic trait innovations of Sesamum species.</title>
        <authorList>
            <person name="Miao H."/>
            <person name="Wang L."/>
            <person name="Qu L."/>
            <person name="Liu H."/>
            <person name="Sun Y."/>
            <person name="Le M."/>
            <person name="Wang Q."/>
            <person name="Wei S."/>
            <person name="Zheng Y."/>
            <person name="Lin W."/>
            <person name="Duan Y."/>
            <person name="Cao H."/>
            <person name="Xiong S."/>
            <person name="Wang X."/>
            <person name="Wei L."/>
            <person name="Li C."/>
            <person name="Ma Q."/>
            <person name="Ju M."/>
            <person name="Zhao R."/>
            <person name="Li G."/>
            <person name="Mu C."/>
            <person name="Tian Q."/>
            <person name="Mei H."/>
            <person name="Zhang T."/>
            <person name="Gao T."/>
            <person name="Zhang H."/>
        </authorList>
    </citation>
    <scope>NUCLEOTIDE SEQUENCE</scope>
    <source>
        <strain evidence="2">G02</strain>
    </source>
</reference>
<evidence type="ECO:0000313" key="2">
    <source>
        <dbReference type="EMBL" id="KAL0404024.1"/>
    </source>
</evidence>
<dbReference type="InterPro" id="IPR052343">
    <property type="entry name" value="Retrotransposon-Effector_Assoc"/>
</dbReference>
<feature type="domain" description="Reverse transcriptase" evidence="1">
    <location>
        <begin position="57"/>
        <end position="167"/>
    </location>
</feature>
<comment type="caution">
    <text evidence="2">The sequence shown here is derived from an EMBL/GenBank/DDBJ whole genome shotgun (WGS) entry which is preliminary data.</text>
</comment>
<evidence type="ECO:0000259" key="1">
    <source>
        <dbReference type="PROSITE" id="PS50878"/>
    </source>
</evidence>
<gene>
    <name evidence="2" type="ORF">Sradi_2043200</name>
</gene>
<dbReference type="PROSITE" id="PS50878">
    <property type="entry name" value="RT_POL"/>
    <property type="match status" value="1"/>
</dbReference>
<dbReference type="PANTHER" id="PTHR46890:SF48">
    <property type="entry name" value="RNA-DIRECTED DNA POLYMERASE"/>
    <property type="match status" value="1"/>
</dbReference>
<dbReference type="InterPro" id="IPR000477">
    <property type="entry name" value="RT_dom"/>
</dbReference>
<sequence length="167" mass="18713">MATRIANLCHLPSKEEIKEVVFQICKDSVARLDGFTSTFYQTCSDFISSDIEEVVKDFFSGSPMPRSVTATTITLIPKTDNPQTWSEFRPISLCNVTNKILSKLLYKKLAGTLPMLISPSQSGFVPSKLIGNNILLAQEMIYSLDKRYDKGNVVLKLDMTEAYDKIC</sequence>
<dbReference type="Pfam" id="PF00078">
    <property type="entry name" value="RVT_1"/>
    <property type="match status" value="1"/>
</dbReference>
<dbReference type="EMBL" id="JACGWJ010000008">
    <property type="protein sequence ID" value="KAL0404024.1"/>
    <property type="molecule type" value="Genomic_DNA"/>
</dbReference>
<accession>A0AAW2THA2</accession>
<name>A0AAW2THA2_SESRA</name>